<keyword evidence="1" id="KW-0175">Coiled coil</keyword>
<dbReference type="Proteomes" id="UP000489600">
    <property type="component" value="Unassembled WGS sequence"/>
</dbReference>
<accession>A0A565ASB2</accession>
<organism evidence="2 3">
    <name type="scientific">Arabis nemorensis</name>
    <dbReference type="NCBI Taxonomy" id="586526"/>
    <lineage>
        <taxon>Eukaryota</taxon>
        <taxon>Viridiplantae</taxon>
        <taxon>Streptophyta</taxon>
        <taxon>Embryophyta</taxon>
        <taxon>Tracheophyta</taxon>
        <taxon>Spermatophyta</taxon>
        <taxon>Magnoliopsida</taxon>
        <taxon>eudicotyledons</taxon>
        <taxon>Gunneridae</taxon>
        <taxon>Pentapetalae</taxon>
        <taxon>rosids</taxon>
        <taxon>malvids</taxon>
        <taxon>Brassicales</taxon>
        <taxon>Brassicaceae</taxon>
        <taxon>Arabideae</taxon>
        <taxon>Arabis</taxon>
    </lineage>
</organism>
<sequence>MNALVSDAELRFRLASLLAEVDDLWAQLERANERLGRIERHKLEYKQRVQRHTEVGRRA</sequence>
<evidence type="ECO:0000313" key="2">
    <source>
        <dbReference type="EMBL" id="VVA92296.1"/>
    </source>
</evidence>
<protein>
    <submittedName>
        <fullName evidence="2">Uncharacterized protein</fullName>
    </submittedName>
</protein>
<comment type="caution">
    <text evidence="2">The sequence shown here is derived from an EMBL/GenBank/DDBJ whole genome shotgun (WGS) entry which is preliminary data.</text>
</comment>
<dbReference type="AlphaFoldDB" id="A0A565ASB2"/>
<feature type="coiled-coil region" evidence="1">
    <location>
        <begin position="14"/>
        <end position="48"/>
    </location>
</feature>
<keyword evidence="3" id="KW-1185">Reference proteome</keyword>
<gene>
    <name evidence="2" type="ORF">ANE_LOCUS2741</name>
</gene>
<name>A0A565ASB2_9BRAS</name>
<evidence type="ECO:0000313" key="3">
    <source>
        <dbReference type="Proteomes" id="UP000489600"/>
    </source>
</evidence>
<evidence type="ECO:0000256" key="1">
    <source>
        <dbReference type="SAM" id="Coils"/>
    </source>
</evidence>
<proteinExistence type="predicted"/>
<dbReference type="EMBL" id="CABITT030000001">
    <property type="protein sequence ID" value="VVA92296.1"/>
    <property type="molecule type" value="Genomic_DNA"/>
</dbReference>
<reference evidence="2" key="1">
    <citation type="submission" date="2019-07" db="EMBL/GenBank/DDBJ databases">
        <authorList>
            <person name="Dittberner H."/>
        </authorList>
    </citation>
    <scope>NUCLEOTIDE SEQUENCE [LARGE SCALE GENOMIC DNA]</scope>
</reference>